<dbReference type="SUPFAM" id="SSF109604">
    <property type="entry name" value="HD-domain/PDEase-like"/>
    <property type="match status" value="1"/>
</dbReference>
<reference evidence="2" key="1">
    <citation type="submission" date="2016-10" db="EMBL/GenBank/DDBJ databases">
        <title>Sequence of Gallionella enrichment culture.</title>
        <authorList>
            <person name="Poehlein A."/>
            <person name="Muehling M."/>
            <person name="Daniel R."/>
        </authorList>
    </citation>
    <scope>NUCLEOTIDE SEQUENCE</scope>
</reference>
<dbReference type="InterPro" id="IPR013976">
    <property type="entry name" value="HDOD"/>
</dbReference>
<evidence type="ECO:0000259" key="1">
    <source>
        <dbReference type="PROSITE" id="PS51833"/>
    </source>
</evidence>
<gene>
    <name evidence="2" type="ORF">GALL_210580</name>
</gene>
<dbReference type="AlphaFoldDB" id="A0A1J5RYH8"/>
<organism evidence="2">
    <name type="scientific">mine drainage metagenome</name>
    <dbReference type="NCBI Taxonomy" id="410659"/>
    <lineage>
        <taxon>unclassified sequences</taxon>
        <taxon>metagenomes</taxon>
        <taxon>ecological metagenomes</taxon>
    </lineage>
</organism>
<dbReference type="Gene3D" id="1.10.3210.10">
    <property type="entry name" value="Hypothetical protein af1432"/>
    <property type="match status" value="1"/>
</dbReference>
<dbReference type="PROSITE" id="PS51833">
    <property type="entry name" value="HDOD"/>
    <property type="match status" value="1"/>
</dbReference>
<feature type="domain" description="HDOD" evidence="1">
    <location>
        <begin position="247"/>
        <end position="434"/>
    </location>
</feature>
<dbReference type="Pfam" id="PF08668">
    <property type="entry name" value="HDOD"/>
    <property type="match status" value="1"/>
</dbReference>
<protein>
    <submittedName>
        <fullName evidence="2">HDOD domain protein</fullName>
    </submittedName>
</protein>
<evidence type="ECO:0000313" key="2">
    <source>
        <dbReference type="EMBL" id="OIQ96991.1"/>
    </source>
</evidence>
<dbReference type="PANTHER" id="PTHR33525">
    <property type="match status" value="1"/>
</dbReference>
<accession>A0A1J5RYH8</accession>
<dbReference type="EMBL" id="MLJW01000140">
    <property type="protein sequence ID" value="OIQ96991.1"/>
    <property type="molecule type" value="Genomic_DNA"/>
</dbReference>
<name>A0A1J5RYH8_9ZZZZ</name>
<dbReference type="InterPro" id="IPR014408">
    <property type="entry name" value="dGMP_Pdiesterase_EAL/HD-GYP"/>
</dbReference>
<dbReference type="PIRSF" id="PIRSF003180">
    <property type="entry name" value="DiGMPpdiest_YuxH"/>
    <property type="match status" value="1"/>
</dbReference>
<dbReference type="InterPro" id="IPR052340">
    <property type="entry name" value="RNase_Y/CdgJ"/>
</dbReference>
<comment type="caution">
    <text evidence="2">The sequence shown here is derived from an EMBL/GenBank/DDBJ whole genome shotgun (WGS) entry which is preliminary data.</text>
</comment>
<sequence length="456" mass="50331">MFDSIRRLMGGSPKQPSTQASFQQLNAVAPLKPSLEGATKENIPKSSSFICREAILDRNERIAGYEFALGQKVQSRMMDKSAVIRRVYDDVMLNNLAPLGVSSLLGERSAFIRLSVESLKSPLLEALANRNTVVMITPRPIAEIDLAELRASLAHIEALGFRQGWSINQPRPEYAEFLHKADFIEIDAAALDGIQLKALISELRAANSDQKLIASRLQTADDFKYCFERRFDYFMGPFVSSRENWHPSKSDVNYARVFQALEMIQSGAEFDAIADCLRTDPILTFKLLRYINSPGIGLLQKINEIPQALLLLGRDRFYRWLSLLLFDSKKPGYHENILREQALTRGRFMEMLAGKGQVPATADQLFLTGLFSLMSVMLAQPLEDVLKQVSLPEAVASALRGEAGAMHDALMLAIAVESGEGDMAAAAARCDVDAAGVAGMMIEALAWSQQIAAVGE</sequence>
<proteinExistence type="predicted"/>
<dbReference type="PANTHER" id="PTHR33525:SF4">
    <property type="entry name" value="CYCLIC DI-GMP PHOSPHODIESTERASE CDGJ"/>
    <property type="match status" value="1"/>
</dbReference>